<dbReference type="Proteomes" id="UP000235965">
    <property type="component" value="Unassembled WGS sequence"/>
</dbReference>
<organism evidence="1 2">
    <name type="scientific">Cryptotermes secundus</name>
    <dbReference type="NCBI Taxonomy" id="105785"/>
    <lineage>
        <taxon>Eukaryota</taxon>
        <taxon>Metazoa</taxon>
        <taxon>Ecdysozoa</taxon>
        <taxon>Arthropoda</taxon>
        <taxon>Hexapoda</taxon>
        <taxon>Insecta</taxon>
        <taxon>Pterygota</taxon>
        <taxon>Neoptera</taxon>
        <taxon>Polyneoptera</taxon>
        <taxon>Dictyoptera</taxon>
        <taxon>Blattodea</taxon>
        <taxon>Blattoidea</taxon>
        <taxon>Termitoidae</taxon>
        <taxon>Kalotermitidae</taxon>
        <taxon>Cryptotermitinae</taxon>
        <taxon>Cryptotermes</taxon>
    </lineage>
</organism>
<sequence length="86" mass="9584">KRRVSSSLRTFHLFHFCNTKLKSRDSSVGMATGYQLDDLGVGVPSPGGGKNFLFRQGREADHSPPTSAEVKKMWMYISTPPYAFMA</sequence>
<dbReference type="InParanoid" id="A0A2J7QN69"/>
<evidence type="ECO:0000313" key="1">
    <source>
        <dbReference type="EMBL" id="PNF30034.1"/>
    </source>
</evidence>
<protein>
    <submittedName>
        <fullName evidence="1">Uncharacterized protein</fullName>
    </submittedName>
</protein>
<dbReference type="EMBL" id="NEVH01013199">
    <property type="protein sequence ID" value="PNF30034.1"/>
    <property type="molecule type" value="Genomic_DNA"/>
</dbReference>
<keyword evidence="2" id="KW-1185">Reference proteome</keyword>
<gene>
    <name evidence="1" type="ORF">B7P43_G05845</name>
</gene>
<name>A0A2J7QN69_9NEOP</name>
<accession>A0A2J7QN69</accession>
<dbReference type="AlphaFoldDB" id="A0A2J7QN69"/>
<comment type="caution">
    <text evidence="1">The sequence shown here is derived from an EMBL/GenBank/DDBJ whole genome shotgun (WGS) entry which is preliminary data.</text>
</comment>
<proteinExistence type="predicted"/>
<evidence type="ECO:0000313" key="2">
    <source>
        <dbReference type="Proteomes" id="UP000235965"/>
    </source>
</evidence>
<reference evidence="1 2" key="1">
    <citation type="submission" date="2017-12" db="EMBL/GenBank/DDBJ databases">
        <title>Hemimetabolous genomes reveal molecular basis of termite eusociality.</title>
        <authorList>
            <person name="Harrison M.C."/>
            <person name="Jongepier E."/>
            <person name="Robertson H.M."/>
            <person name="Arning N."/>
            <person name="Bitard-Feildel T."/>
            <person name="Chao H."/>
            <person name="Childers C.P."/>
            <person name="Dinh H."/>
            <person name="Doddapaneni H."/>
            <person name="Dugan S."/>
            <person name="Gowin J."/>
            <person name="Greiner C."/>
            <person name="Han Y."/>
            <person name="Hu H."/>
            <person name="Hughes D.S.T."/>
            <person name="Huylmans A.-K."/>
            <person name="Kemena C."/>
            <person name="Kremer L.P.M."/>
            <person name="Lee S.L."/>
            <person name="Lopez-Ezquerra A."/>
            <person name="Mallet L."/>
            <person name="Monroy-Kuhn J.M."/>
            <person name="Moser A."/>
            <person name="Murali S.C."/>
            <person name="Muzny D.M."/>
            <person name="Otani S."/>
            <person name="Piulachs M.-D."/>
            <person name="Poelchau M."/>
            <person name="Qu J."/>
            <person name="Schaub F."/>
            <person name="Wada-Katsumata A."/>
            <person name="Worley K.C."/>
            <person name="Xie Q."/>
            <person name="Ylla G."/>
            <person name="Poulsen M."/>
            <person name="Gibbs R.A."/>
            <person name="Schal C."/>
            <person name="Richards S."/>
            <person name="Belles X."/>
            <person name="Korb J."/>
            <person name="Bornberg-Bauer E."/>
        </authorList>
    </citation>
    <scope>NUCLEOTIDE SEQUENCE [LARGE SCALE GENOMIC DNA]</scope>
    <source>
        <tissue evidence="1">Whole body</tissue>
    </source>
</reference>
<feature type="non-terminal residue" evidence="1">
    <location>
        <position position="1"/>
    </location>
</feature>